<dbReference type="EMBL" id="CP003221">
    <property type="protein sequence ID" value="EGJ51899.1"/>
    <property type="molecule type" value="Genomic_DNA"/>
</dbReference>
<keyword evidence="5 10" id="KW-1133">Transmembrane helix</keyword>
<dbReference type="SMART" id="SM00304">
    <property type="entry name" value="HAMP"/>
    <property type="match status" value="1"/>
</dbReference>
<evidence type="ECO:0000256" key="8">
    <source>
        <dbReference type="ARBA" id="ARBA00029447"/>
    </source>
</evidence>
<dbReference type="STRING" id="690850.Desaf_3622"/>
<keyword evidence="4 10" id="KW-0812">Transmembrane</keyword>
<dbReference type="SUPFAM" id="SSF58104">
    <property type="entry name" value="Methyl-accepting chemotaxis protein (MCP) signaling domain"/>
    <property type="match status" value="1"/>
</dbReference>
<keyword evidence="3" id="KW-0145">Chemotaxis</keyword>
<dbReference type="PANTHER" id="PTHR32089">
    <property type="entry name" value="METHYL-ACCEPTING CHEMOTAXIS PROTEIN MCPB"/>
    <property type="match status" value="1"/>
</dbReference>
<dbReference type="InterPro" id="IPR003660">
    <property type="entry name" value="HAMP_dom"/>
</dbReference>
<keyword evidence="7 9" id="KW-0807">Transducer</keyword>
<keyword evidence="2" id="KW-1003">Cell membrane</keyword>
<dbReference type="Pfam" id="PF00015">
    <property type="entry name" value="MCPsignal"/>
    <property type="match status" value="1"/>
</dbReference>
<accession>F3YYS3</accession>
<protein>
    <submittedName>
        <fullName evidence="13">Methyl-accepting chemotaxis sensory transducer with Cache sensor</fullName>
    </submittedName>
</protein>
<dbReference type="Pfam" id="PF02743">
    <property type="entry name" value="dCache_1"/>
    <property type="match status" value="1"/>
</dbReference>
<evidence type="ECO:0000259" key="11">
    <source>
        <dbReference type="PROSITE" id="PS50111"/>
    </source>
</evidence>
<dbReference type="PROSITE" id="PS50885">
    <property type="entry name" value="HAMP"/>
    <property type="match status" value="1"/>
</dbReference>
<keyword evidence="6 10" id="KW-0472">Membrane</keyword>
<dbReference type="CDD" id="cd12912">
    <property type="entry name" value="PDC2_MCP_like"/>
    <property type="match status" value="1"/>
</dbReference>
<feature type="domain" description="HAMP" evidence="12">
    <location>
        <begin position="305"/>
        <end position="357"/>
    </location>
</feature>
<evidence type="ECO:0000256" key="1">
    <source>
        <dbReference type="ARBA" id="ARBA00004651"/>
    </source>
</evidence>
<dbReference type="GO" id="GO:0005886">
    <property type="term" value="C:plasma membrane"/>
    <property type="evidence" value="ECO:0007669"/>
    <property type="project" value="UniProtKB-SubCell"/>
</dbReference>
<dbReference type="FunFam" id="1.10.287.950:FF:000001">
    <property type="entry name" value="Methyl-accepting chemotaxis sensory transducer"/>
    <property type="match status" value="1"/>
</dbReference>
<feature type="transmembrane region" description="Helical" evidence="10">
    <location>
        <begin position="285"/>
        <end position="307"/>
    </location>
</feature>
<dbReference type="CDD" id="cd12914">
    <property type="entry name" value="PDC1_DGC_like"/>
    <property type="match status" value="1"/>
</dbReference>
<dbReference type="Proteomes" id="UP000007844">
    <property type="component" value="Chromosome"/>
</dbReference>
<dbReference type="Pfam" id="PF00672">
    <property type="entry name" value="HAMP"/>
    <property type="match status" value="1"/>
</dbReference>
<evidence type="ECO:0000256" key="2">
    <source>
        <dbReference type="ARBA" id="ARBA00022475"/>
    </source>
</evidence>
<evidence type="ECO:0000256" key="3">
    <source>
        <dbReference type="ARBA" id="ARBA00022500"/>
    </source>
</evidence>
<sequence length="678" mass="72956">MRNIRIGIKLTGFIVLIIMVVSIGVGFISYKYSKSAMESTVQESFPLLASNMAELVKSRIDAQVLALEGVAGRNEIRGDDWDRQVEVMNHETKRLGYMGMGIVGKDGTARYPDGKTAKLGDRDYVKKAFAGQANMSDVIISRVINAPVIMVAAPIRNARGDVDAVLIGRLSGTVLSDTTDTFSFGKTGYAYILNAKGEVIAHKNRKFVLEQLNMIENAKKDPQLQPISNMMQRMVKGEVGFDDYPYLGIRRIFGFAPVADTGWSLAVGAEYDQVFSRLTGLRMSIALVTLGFLLVGILLALLISWSITNPLGRLMRSAVAIAEGDLQAKPNLNQKDEIGVLSKALGSMVDTLIGKMREAEEQTKLAWEESHRALKASEEAEQAKARAEQAKSEGMNHAATQIEAVVERLTAASEQLASQVDEATRGADMQSERASETATAMEQMNASVLEVAKNASQAALGAEQAKHKAQAGAEVVQQVVTSITHVRTQALSLKGDLGQLGQQAEAIGKIMNVIEDIADQTNLLALNAAIEAARAGEAGRGFAVVADEVRKLAEKTMSATKEVGQAIKSIQDGTRLNIRNMDQAAGAVEESTALADKSGHALREIVQLVDTATDQVRSIATSAEEQSAASEQISHSVEDINRITAETSSIMSQSTQAIVDLSKQAQALQSLVRTMKHA</sequence>
<evidence type="ECO:0000259" key="12">
    <source>
        <dbReference type="PROSITE" id="PS50885"/>
    </source>
</evidence>
<dbReference type="Gene3D" id="3.30.450.20">
    <property type="entry name" value="PAS domain"/>
    <property type="match status" value="1"/>
</dbReference>
<evidence type="ECO:0000313" key="13">
    <source>
        <dbReference type="EMBL" id="EGJ51899.1"/>
    </source>
</evidence>
<evidence type="ECO:0000256" key="4">
    <source>
        <dbReference type="ARBA" id="ARBA00022692"/>
    </source>
</evidence>
<evidence type="ECO:0000256" key="10">
    <source>
        <dbReference type="SAM" id="Phobius"/>
    </source>
</evidence>
<dbReference type="InterPro" id="IPR004089">
    <property type="entry name" value="MCPsignal_dom"/>
</dbReference>
<dbReference type="GO" id="GO:0006935">
    <property type="term" value="P:chemotaxis"/>
    <property type="evidence" value="ECO:0007669"/>
    <property type="project" value="UniProtKB-KW"/>
</dbReference>
<evidence type="ECO:0000256" key="7">
    <source>
        <dbReference type="ARBA" id="ARBA00023224"/>
    </source>
</evidence>
<dbReference type="SMART" id="SM00283">
    <property type="entry name" value="MA"/>
    <property type="match status" value="1"/>
</dbReference>
<evidence type="ECO:0000256" key="9">
    <source>
        <dbReference type="PROSITE-ProRule" id="PRU00284"/>
    </source>
</evidence>
<dbReference type="PROSITE" id="PS50111">
    <property type="entry name" value="CHEMOTAXIS_TRANSDUC_2"/>
    <property type="match status" value="1"/>
</dbReference>
<proteinExistence type="inferred from homology"/>
<evidence type="ECO:0000256" key="6">
    <source>
        <dbReference type="ARBA" id="ARBA00023136"/>
    </source>
</evidence>
<dbReference type="GO" id="GO:0007165">
    <property type="term" value="P:signal transduction"/>
    <property type="evidence" value="ECO:0007669"/>
    <property type="project" value="UniProtKB-KW"/>
</dbReference>
<organism evidence="13 14">
    <name type="scientific">Desulfocurvibacter africanus subsp. africanus str. Walvis Bay</name>
    <dbReference type="NCBI Taxonomy" id="690850"/>
    <lineage>
        <taxon>Bacteria</taxon>
        <taxon>Pseudomonadati</taxon>
        <taxon>Thermodesulfobacteriota</taxon>
        <taxon>Desulfovibrionia</taxon>
        <taxon>Desulfovibrionales</taxon>
        <taxon>Desulfovibrionaceae</taxon>
        <taxon>Desulfocurvibacter</taxon>
    </lineage>
</organism>
<dbReference type="AlphaFoldDB" id="F3YYS3"/>
<name>F3YYS3_DESAF</name>
<dbReference type="InterPro" id="IPR033479">
    <property type="entry name" value="dCache_1"/>
</dbReference>
<dbReference type="CDD" id="cd06225">
    <property type="entry name" value="HAMP"/>
    <property type="match status" value="1"/>
</dbReference>
<gene>
    <name evidence="13" type="ORF">Desaf_3622</name>
</gene>
<evidence type="ECO:0000256" key="5">
    <source>
        <dbReference type="ARBA" id="ARBA00022989"/>
    </source>
</evidence>
<feature type="transmembrane region" description="Helical" evidence="10">
    <location>
        <begin position="6"/>
        <end position="30"/>
    </location>
</feature>
<dbReference type="HOGENOM" id="CLU_000445_107_19_7"/>
<dbReference type="eggNOG" id="COG0840">
    <property type="taxonomic scope" value="Bacteria"/>
</dbReference>
<comment type="subcellular location">
    <subcellularLocation>
        <location evidence="1">Cell membrane</location>
        <topology evidence="1">Multi-pass membrane protein</topology>
    </subcellularLocation>
</comment>
<reference evidence="13 14" key="1">
    <citation type="journal article" date="2011" name="J. Bacteriol.">
        <title>Genome sequence of the mercury-methylating and pleomorphic Desulfovibrio africanus Strain Walvis Bay.</title>
        <authorList>
            <person name="Brown S.D."/>
            <person name="Wall J.D."/>
            <person name="Kucken A.M."/>
            <person name="Gilmour C.C."/>
            <person name="Podar M."/>
            <person name="Brandt C.C."/>
            <person name="Teshima H."/>
            <person name="Detter J.C."/>
            <person name="Han C.S."/>
            <person name="Land M.L."/>
            <person name="Lucas S."/>
            <person name="Han J."/>
            <person name="Pennacchio L."/>
            <person name="Nolan M."/>
            <person name="Pitluck S."/>
            <person name="Woyke T."/>
            <person name="Goodwin L."/>
            <person name="Palumbo A.V."/>
            <person name="Elias D.A."/>
        </authorList>
    </citation>
    <scope>NUCLEOTIDE SEQUENCE [LARGE SCALE GENOMIC DNA]</scope>
    <source>
        <strain evidence="13 14">Walvis Bay</strain>
    </source>
</reference>
<dbReference type="PANTHER" id="PTHR32089:SF112">
    <property type="entry name" value="LYSOZYME-LIKE PROTEIN-RELATED"/>
    <property type="match status" value="1"/>
</dbReference>
<feature type="domain" description="Methyl-accepting transducer" evidence="11">
    <location>
        <begin position="405"/>
        <end position="641"/>
    </location>
</feature>
<dbReference type="RefSeq" id="WP_014261512.1">
    <property type="nucleotide sequence ID" value="NC_016629.1"/>
</dbReference>
<evidence type="ECO:0000313" key="14">
    <source>
        <dbReference type="Proteomes" id="UP000007844"/>
    </source>
</evidence>
<comment type="similarity">
    <text evidence="8">Belongs to the methyl-accepting chemotaxis (MCP) protein family.</text>
</comment>
<dbReference type="KEGG" id="daf:Desaf_3622"/>
<dbReference type="Gene3D" id="1.10.287.950">
    <property type="entry name" value="Methyl-accepting chemotaxis protein"/>
    <property type="match status" value="1"/>
</dbReference>
<dbReference type="CDD" id="cd11386">
    <property type="entry name" value="MCP_signal"/>
    <property type="match status" value="1"/>
</dbReference>
<dbReference type="Gene3D" id="6.10.340.10">
    <property type="match status" value="1"/>
</dbReference>
<keyword evidence="14" id="KW-1185">Reference proteome</keyword>